<dbReference type="InterPro" id="IPR050266">
    <property type="entry name" value="AB_hydrolase_sf"/>
</dbReference>
<dbReference type="Gene3D" id="3.40.50.1820">
    <property type="entry name" value="alpha/beta hydrolase"/>
    <property type="match status" value="1"/>
</dbReference>
<dbReference type="PANTHER" id="PTHR43798:SF33">
    <property type="entry name" value="HYDROLASE, PUTATIVE (AFU_ORTHOLOGUE AFUA_2G14860)-RELATED"/>
    <property type="match status" value="1"/>
</dbReference>
<dbReference type="Proteomes" id="UP001221838">
    <property type="component" value="Unassembled WGS sequence"/>
</dbReference>
<keyword evidence="4" id="KW-1185">Reference proteome</keyword>
<protein>
    <submittedName>
        <fullName evidence="3">Alpha/beta hydrolase</fullName>
    </submittedName>
</protein>
<feature type="region of interest" description="Disordered" evidence="1">
    <location>
        <begin position="25"/>
        <end position="61"/>
    </location>
</feature>
<evidence type="ECO:0000259" key="2">
    <source>
        <dbReference type="Pfam" id="PF00561"/>
    </source>
</evidence>
<accession>A0ABT5DAW0</accession>
<keyword evidence="3" id="KW-0378">Hydrolase</keyword>
<feature type="domain" description="AB hydrolase-1" evidence="2">
    <location>
        <begin position="76"/>
        <end position="201"/>
    </location>
</feature>
<evidence type="ECO:0000313" key="3">
    <source>
        <dbReference type="EMBL" id="MDC0710797.1"/>
    </source>
</evidence>
<dbReference type="GO" id="GO:0016787">
    <property type="term" value="F:hydrolase activity"/>
    <property type="evidence" value="ECO:0007669"/>
    <property type="project" value="UniProtKB-KW"/>
</dbReference>
<comment type="caution">
    <text evidence="3">The sequence shown here is derived from an EMBL/GenBank/DDBJ whole genome shotgun (WGS) entry which is preliminary data.</text>
</comment>
<feature type="compositionally biased region" description="Basic and acidic residues" evidence="1">
    <location>
        <begin position="50"/>
        <end position="60"/>
    </location>
</feature>
<sequence length="353" mass="38083">MGHTVPEALVLTTDLPPVFGPRVTRHRARRGPGPGSAGIHLPSGHGARAPGRDRGEDRGRGQGCASHLYCTGEGEPAIVLDAGLGDDSLIWGKIQPQLSKSTKVCSYDRAGFGWSDARPGRQDADAISAQLHQLLSVAGVHKPFVLMGHSIAGLYLRSYAAHYPSDLAGLVFVDGATPLQDDRVPKTLVKIQEEQRADMPWLRFLITVGWYRLQGDCTAVPPGLEAYAAWIKADSCVPSQIGVMENELDAGRRSGEQTLHAGPFGSLPVLVLSRDPSVLPSNWPPDVARGNAVVWNIMQDEALQLSTDSRRVIAKGSDHSLHLDRPDVVNAEVERFLTKLRATQASGTWTPAR</sequence>
<proteinExistence type="predicted"/>
<name>A0ABT5DAW0_9BACT</name>
<dbReference type="InterPro" id="IPR000073">
    <property type="entry name" value="AB_hydrolase_1"/>
</dbReference>
<dbReference type="SUPFAM" id="SSF53474">
    <property type="entry name" value="alpha/beta-Hydrolases"/>
    <property type="match status" value="1"/>
</dbReference>
<dbReference type="InterPro" id="IPR029058">
    <property type="entry name" value="AB_hydrolase_fold"/>
</dbReference>
<evidence type="ECO:0000256" key="1">
    <source>
        <dbReference type="SAM" id="MobiDB-lite"/>
    </source>
</evidence>
<evidence type="ECO:0000313" key="4">
    <source>
        <dbReference type="Proteomes" id="UP001221838"/>
    </source>
</evidence>
<dbReference type="Pfam" id="PF00561">
    <property type="entry name" value="Abhydrolase_1"/>
    <property type="match status" value="1"/>
</dbReference>
<reference evidence="3 4" key="1">
    <citation type="submission" date="2022-11" db="EMBL/GenBank/DDBJ databases">
        <title>Minimal conservation of predation-associated metabolite biosynthetic gene clusters underscores biosynthetic potential of Myxococcota including descriptions for ten novel species: Archangium lansinium sp. nov., Myxococcus landrumus sp. nov., Nannocystis bai.</title>
        <authorList>
            <person name="Ahearne A."/>
            <person name="Stevens C."/>
            <person name="Dowd S."/>
        </authorList>
    </citation>
    <scope>NUCLEOTIDE SEQUENCE [LARGE SCALE GENOMIC DNA]</scope>
    <source>
        <strain evidence="3 4">NCWAL01</strain>
    </source>
</reference>
<dbReference type="EMBL" id="JAQNDM010000002">
    <property type="protein sequence ID" value="MDC0710797.1"/>
    <property type="molecule type" value="Genomic_DNA"/>
</dbReference>
<dbReference type="PANTHER" id="PTHR43798">
    <property type="entry name" value="MONOACYLGLYCEROL LIPASE"/>
    <property type="match status" value="1"/>
</dbReference>
<gene>
    <name evidence="3" type="ORF">POL68_20140</name>
</gene>
<organism evidence="3 4">
    <name type="scientific">Stigmatella ashevillensis</name>
    <dbReference type="NCBI Taxonomy" id="2995309"/>
    <lineage>
        <taxon>Bacteria</taxon>
        <taxon>Pseudomonadati</taxon>
        <taxon>Myxococcota</taxon>
        <taxon>Myxococcia</taxon>
        <taxon>Myxococcales</taxon>
        <taxon>Cystobacterineae</taxon>
        <taxon>Archangiaceae</taxon>
        <taxon>Stigmatella</taxon>
    </lineage>
</organism>